<name>A0ABT1VUQ6_9PROT</name>
<sequence>MASVAPIPQGIPVRGVLAQGVQVRGVDLQPVRALEAPCFPLLLFRAT</sequence>
<dbReference type="EMBL" id="JAMZEJ010000002">
    <property type="protein sequence ID" value="MCQ8240066.1"/>
    <property type="molecule type" value="Genomic_DNA"/>
</dbReference>
<dbReference type="Proteomes" id="UP001524547">
    <property type="component" value="Unassembled WGS sequence"/>
</dbReference>
<gene>
    <name evidence="1" type="ORF">NFI88_04325</name>
</gene>
<evidence type="ECO:0000313" key="1">
    <source>
        <dbReference type="EMBL" id="MCQ8240066.1"/>
    </source>
</evidence>
<dbReference type="RefSeq" id="WP_422918795.1">
    <property type="nucleotide sequence ID" value="NZ_JAMZEJ010000002.1"/>
</dbReference>
<comment type="caution">
    <text evidence="1">The sequence shown here is derived from an EMBL/GenBank/DDBJ whole genome shotgun (WGS) entry which is preliminary data.</text>
</comment>
<organism evidence="1 2">
    <name type="scientific">Rhizosaccharibacter radicis</name>
    <dbReference type="NCBI Taxonomy" id="2782605"/>
    <lineage>
        <taxon>Bacteria</taxon>
        <taxon>Pseudomonadati</taxon>
        <taxon>Pseudomonadota</taxon>
        <taxon>Alphaproteobacteria</taxon>
        <taxon>Acetobacterales</taxon>
        <taxon>Acetobacteraceae</taxon>
        <taxon>Rhizosaccharibacter</taxon>
    </lineage>
</organism>
<keyword evidence="2" id="KW-1185">Reference proteome</keyword>
<accession>A0ABT1VUQ6</accession>
<evidence type="ECO:0000313" key="2">
    <source>
        <dbReference type="Proteomes" id="UP001524547"/>
    </source>
</evidence>
<proteinExistence type="predicted"/>
<reference evidence="1 2" key="1">
    <citation type="submission" date="2022-06" db="EMBL/GenBank/DDBJ databases">
        <title>Rhizosaccharibacter gen. nov. sp. nov. KSS12, endophytic bacteria isolated from sugarcane.</title>
        <authorList>
            <person name="Pitiwittayakul N."/>
        </authorList>
    </citation>
    <scope>NUCLEOTIDE SEQUENCE [LARGE SCALE GENOMIC DNA]</scope>
    <source>
        <strain evidence="1 2">KSS12</strain>
    </source>
</reference>
<protein>
    <submittedName>
        <fullName evidence="1">Uncharacterized protein</fullName>
    </submittedName>
</protein>